<dbReference type="EMBL" id="OB670086">
    <property type="protein sequence ID" value="CAD7234837.1"/>
    <property type="molecule type" value="Genomic_DNA"/>
</dbReference>
<sequence length="271" mass="28930">MHKLGVQAPPKILIEKYLMEIAKSHNVEYDPDPQVMRTEEGEDALVDVQNDLGDIAAGIPPAPGFVEMPQPPMPEPLKPFNYPSPYSGGPSMPPFDPSVDTQPSPRGGPSEAELRAQAKAREAGGPSVPFPGAVSVFPPGAGLYPQPGFSYPQPSQDVPPPSYNSFMGVAPSHSAPPPVGPSAPPNITPPRQQNFMGNQQPKPAPRSKMSPTSNNSDLDLPELPSVPEGNLPDFRSPSPQPPGNNSATNQPGDGIDFDDLARRFEELKKRK</sequence>
<dbReference type="InterPro" id="IPR042277">
    <property type="entry name" value="IST1-like"/>
</dbReference>
<evidence type="ECO:0000256" key="1">
    <source>
        <dbReference type="SAM" id="MobiDB-lite"/>
    </source>
</evidence>
<protein>
    <submittedName>
        <fullName evidence="2">Uncharacterized protein</fullName>
    </submittedName>
</protein>
<feature type="compositionally biased region" description="Pro residues" evidence="1">
    <location>
        <begin position="174"/>
        <end position="188"/>
    </location>
</feature>
<dbReference type="AlphaFoldDB" id="A0A7R8WN33"/>
<reference evidence="2" key="1">
    <citation type="submission" date="2020-11" db="EMBL/GenBank/DDBJ databases">
        <authorList>
            <person name="Tran Van P."/>
        </authorList>
    </citation>
    <scope>NUCLEOTIDE SEQUENCE</scope>
</reference>
<organism evidence="2">
    <name type="scientific">Cyprideis torosa</name>
    <dbReference type="NCBI Taxonomy" id="163714"/>
    <lineage>
        <taxon>Eukaryota</taxon>
        <taxon>Metazoa</taxon>
        <taxon>Ecdysozoa</taxon>
        <taxon>Arthropoda</taxon>
        <taxon>Crustacea</taxon>
        <taxon>Oligostraca</taxon>
        <taxon>Ostracoda</taxon>
        <taxon>Podocopa</taxon>
        <taxon>Podocopida</taxon>
        <taxon>Cytherocopina</taxon>
        <taxon>Cytheroidea</taxon>
        <taxon>Cytherideidae</taxon>
        <taxon>Cyprideis</taxon>
    </lineage>
</organism>
<gene>
    <name evidence="2" type="ORF">CTOB1V02_LOCUS12653</name>
</gene>
<evidence type="ECO:0000313" key="2">
    <source>
        <dbReference type="EMBL" id="CAD7234837.1"/>
    </source>
</evidence>
<dbReference type="Gene3D" id="1.20.1260.60">
    <property type="entry name" value="Vacuolar protein sorting-associated protein Ist1"/>
    <property type="match status" value="1"/>
</dbReference>
<feature type="compositionally biased region" description="Basic and acidic residues" evidence="1">
    <location>
        <begin position="112"/>
        <end position="122"/>
    </location>
</feature>
<accession>A0A7R8WN33</accession>
<feature type="compositionally biased region" description="Polar residues" evidence="1">
    <location>
        <begin position="189"/>
        <end position="201"/>
    </location>
</feature>
<name>A0A7R8WN33_9CRUS</name>
<dbReference type="OrthoDB" id="29853at2759"/>
<proteinExistence type="predicted"/>
<feature type="region of interest" description="Disordered" evidence="1">
    <location>
        <begin position="64"/>
        <end position="258"/>
    </location>
</feature>